<comment type="caution">
    <text evidence="1">The sequence shown here is derived from an EMBL/GenBank/DDBJ whole genome shotgun (WGS) entry which is preliminary data.</text>
</comment>
<feature type="non-terminal residue" evidence="1">
    <location>
        <position position="1"/>
    </location>
</feature>
<protein>
    <submittedName>
        <fullName evidence="1">Uncharacterized protein</fullName>
    </submittedName>
</protein>
<accession>A0A2W5FEC5</accession>
<organism evidence="1 2">
    <name type="scientific">Pseudopedobacter saltans</name>
    <dbReference type="NCBI Taxonomy" id="151895"/>
    <lineage>
        <taxon>Bacteria</taxon>
        <taxon>Pseudomonadati</taxon>
        <taxon>Bacteroidota</taxon>
        <taxon>Sphingobacteriia</taxon>
        <taxon>Sphingobacteriales</taxon>
        <taxon>Sphingobacteriaceae</taxon>
        <taxon>Pseudopedobacter</taxon>
    </lineage>
</organism>
<evidence type="ECO:0000313" key="1">
    <source>
        <dbReference type="EMBL" id="PZP52010.1"/>
    </source>
</evidence>
<proteinExistence type="predicted"/>
<evidence type="ECO:0000313" key="2">
    <source>
        <dbReference type="Proteomes" id="UP000249645"/>
    </source>
</evidence>
<name>A0A2W5FEC5_9SPHI</name>
<dbReference type="Proteomes" id="UP000249645">
    <property type="component" value="Unassembled WGS sequence"/>
</dbReference>
<gene>
    <name evidence="1" type="ORF">DI598_01855</name>
</gene>
<sequence>EDPQLSNFLGQVLPFLKKGIPVNTVHIENLNFPATLKDTKILLMSYSNMKPLDSNAHHLLAQWVQSGGIIVYSGKDNDPYQTVSEWWNTGKYHYASPSEHLFNLMNISDSKNKNGIFKYGKGSVYIIREDPKSYVMSADGDQSYVGIVSNLYKQSFHKEIQFKNYYTLKRGPYLMISVLDENESKTPYTAKGKFIDLFDPKLPIINSKEVLPDNQSLLFDIDAIQNKKQAQVLASASRIYDEKTSSNTYEFIAKSPINTINVMRVLLPQKLKKCTATKTNGSTVEDLQWNWDEMSKTTFVSFANDPQGIKVRLEW</sequence>
<reference evidence="1 2" key="1">
    <citation type="submission" date="2017-11" db="EMBL/GenBank/DDBJ databases">
        <title>Infants hospitalized years apart are colonized by the same room-sourced microbial strains.</title>
        <authorList>
            <person name="Brooks B."/>
            <person name="Olm M.R."/>
            <person name="Firek B.A."/>
            <person name="Baker R."/>
            <person name="Thomas B.C."/>
            <person name="Morowitz M.J."/>
            <person name="Banfield J.F."/>
        </authorList>
    </citation>
    <scope>NUCLEOTIDE SEQUENCE [LARGE SCALE GENOMIC DNA]</scope>
    <source>
        <strain evidence="1">S2_009_000_R2_76</strain>
    </source>
</reference>
<dbReference type="AlphaFoldDB" id="A0A2W5FEC5"/>
<dbReference type="EMBL" id="QFOI01000015">
    <property type="protein sequence ID" value="PZP52010.1"/>
    <property type="molecule type" value="Genomic_DNA"/>
</dbReference>